<dbReference type="GO" id="GO:0006888">
    <property type="term" value="P:endoplasmic reticulum to Golgi vesicle-mediated transport"/>
    <property type="evidence" value="ECO:0007669"/>
    <property type="project" value="TreeGrafter"/>
</dbReference>
<dbReference type="AlphaFoldDB" id="A0AAQ4FDE0"/>
<organism evidence="7 8">
    <name type="scientific">Amblyomma americanum</name>
    <name type="common">Lone star tick</name>
    <dbReference type="NCBI Taxonomy" id="6943"/>
    <lineage>
        <taxon>Eukaryota</taxon>
        <taxon>Metazoa</taxon>
        <taxon>Ecdysozoa</taxon>
        <taxon>Arthropoda</taxon>
        <taxon>Chelicerata</taxon>
        <taxon>Arachnida</taxon>
        <taxon>Acari</taxon>
        <taxon>Parasitiformes</taxon>
        <taxon>Ixodida</taxon>
        <taxon>Ixodoidea</taxon>
        <taxon>Ixodidae</taxon>
        <taxon>Amblyomminae</taxon>
        <taxon>Amblyomma</taxon>
    </lineage>
</organism>
<feature type="domain" description="Vesicle tethering protein Uso1/P115-like head" evidence="6">
    <location>
        <begin position="429"/>
        <end position="710"/>
    </location>
</feature>
<dbReference type="Proteomes" id="UP001321473">
    <property type="component" value="Unassembled WGS sequence"/>
</dbReference>
<dbReference type="GO" id="GO:0006886">
    <property type="term" value="P:intracellular protein transport"/>
    <property type="evidence" value="ECO:0007669"/>
    <property type="project" value="InterPro"/>
</dbReference>
<evidence type="ECO:0000313" key="7">
    <source>
        <dbReference type="EMBL" id="KAK8784705.1"/>
    </source>
</evidence>
<keyword evidence="8" id="KW-1185">Reference proteome</keyword>
<dbReference type="GO" id="GO:0048211">
    <property type="term" value="P:Golgi vesicle docking"/>
    <property type="evidence" value="ECO:0007669"/>
    <property type="project" value="TreeGrafter"/>
</dbReference>
<dbReference type="EMBL" id="JARKHS020004331">
    <property type="protein sequence ID" value="KAK8784705.1"/>
    <property type="molecule type" value="Genomic_DNA"/>
</dbReference>
<dbReference type="FunFam" id="1.25.10.10:FF:000394">
    <property type="entry name" value="general vesicular transport factor p115"/>
    <property type="match status" value="1"/>
</dbReference>
<dbReference type="PANTHER" id="PTHR10013:SF0">
    <property type="entry name" value="GENERAL VESICULAR TRANSPORT FACTOR P115"/>
    <property type="match status" value="1"/>
</dbReference>
<evidence type="ECO:0000259" key="6">
    <source>
        <dbReference type="Pfam" id="PF04869"/>
    </source>
</evidence>
<evidence type="ECO:0000256" key="2">
    <source>
        <dbReference type="ARBA" id="ARBA00023034"/>
    </source>
</evidence>
<dbReference type="GO" id="GO:0005783">
    <property type="term" value="C:endoplasmic reticulum"/>
    <property type="evidence" value="ECO:0007669"/>
    <property type="project" value="TreeGrafter"/>
</dbReference>
<dbReference type="GO" id="GO:0045056">
    <property type="term" value="P:transcytosis"/>
    <property type="evidence" value="ECO:0007669"/>
    <property type="project" value="TreeGrafter"/>
</dbReference>
<gene>
    <name evidence="7" type="ORF">V5799_008929</name>
</gene>
<dbReference type="Gene3D" id="1.25.10.10">
    <property type="entry name" value="Leucine-rich Repeat Variant"/>
    <property type="match status" value="1"/>
</dbReference>
<evidence type="ECO:0000313" key="8">
    <source>
        <dbReference type="Proteomes" id="UP001321473"/>
    </source>
</evidence>
<feature type="region of interest" description="Disordered" evidence="5">
    <location>
        <begin position="788"/>
        <end position="809"/>
    </location>
</feature>
<dbReference type="InterPro" id="IPR016024">
    <property type="entry name" value="ARM-type_fold"/>
</dbReference>
<proteinExistence type="predicted"/>
<feature type="region of interest" description="Disordered" evidence="5">
    <location>
        <begin position="937"/>
        <end position="970"/>
    </location>
</feature>
<dbReference type="GO" id="GO:0048280">
    <property type="term" value="P:vesicle fusion with Golgi apparatus"/>
    <property type="evidence" value="ECO:0007669"/>
    <property type="project" value="InterPro"/>
</dbReference>
<comment type="subcellular location">
    <subcellularLocation>
        <location evidence="1">Golgi apparatus</location>
    </subcellularLocation>
</comment>
<dbReference type="Pfam" id="PF18770">
    <property type="entry name" value="Arm_vescicular"/>
    <property type="match status" value="1"/>
</dbReference>
<dbReference type="InterPro" id="IPR006953">
    <property type="entry name" value="Vesicle_Uso1_P115_head"/>
</dbReference>
<evidence type="ECO:0000256" key="3">
    <source>
        <dbReference type="ARBA" id="ARBA00023054"/>
    </source>
</evidence>
<protein>
    <recommendedName>
        <fullName evidence="6">Vesicle tethering protein Uso1/P115-like head domain-containing protein</fullName>
    </recommendedName>
</protein>
<evidence type="ECO:0000256" key="5">
    <source>
        <dbReference type="SAM" id="MobiDB-lite"/>
    </source>
</evidence>
<keyword evidence="3 4" id="KW-0175">Coiled coil</keyword>
<comment type="caution">
    <text evidence="7">The sequence shown here is derived from an EMBL/GenBank/DDBJ whole genome shotgun (WGS) entry which is preliminary data.</text>
</comment>
<reference evidence="7 8" key="1">
    <citation type="journal article" date="2023" name="Arcadia Sci">
        <title>De novo assembly of a long-read Amblyomma americanum tick genome.</title>
        <authorList>
            <person name="Chou S."/>
            <person name="Poskanzer K.E."/>
            <person name="Rollins M."/>
            <person name="Thuy-Boun P.S."/>
        </authorList>
    </citation>
    <scope>NUCLEOTIDE SEQUENCE [LARGE SCALE GENOMIC DNA]</scope>
    <source>
        <strain evidence="7">F_SG_1</strain>
        <tissue evidence="7">Salivary glands</tissue>
    </source>
</reference>
<evidence type="ECO:0000256" key="4">
    <source>
        <dbReference type="SAM" id="Coils"/>
    </source>
</evidence>
<name>A0AAQ4FDE0_AMBAM</name>
<accession>A0AAQ4FDE0</accession>
<dbReference type="InterPro" id="IPR041209">
    <property type="entry name" value="P115_Arm_rpt"/>
</dbReference>
<feature type="compositionally biased region" description="Acidic residues" evidence="5">
    <location>
        <begin position="937"/>
        <end position="959"/>
    </location>
</feature>
<dbReference type="SUPFAM" id="SSF48371">
    <property type="entry name" value="ARM repeat"/>
    <property type="match status" value="2"/>
</dbReference>
<dbReference type="GO" id="GO:0005795">
    <property type="term" value="C:Golgi stack"/>
    <property type="evidence" value="ECO:0007669"/>
    <property type="project" value="TreeGrafter"/>
</dbReference>
<dbReference type="InterPro" id="IPR011989">
    <property type="entry name" value="ARM-like"/>
</dbReference>
<dbReference type="Pfam" id="PF04869">
    <property type="entry name" value="Uso1_p115_head"/>
    <property type="match status" value="1"/>
</dbReference>
<dbReference type="InterPro" id="IPR024095">
    <property type="entry name" value="Vesicle_P115"/>
</dbReference>
<evidence type="ECO:0000256" key="1">
    <source>
        <dbReference type="ARBA" id="ARBA00004555"/>
    </source>
</evidence>
<dbReference type="PANTHER" id="PTHR10013">
    <property type="entry name" value="GENERAL VESICULAR TRANSPORT FACTOR P115"/>
    <property type="match status" value="1"/>
</dbReference>
<keyword evidence="2" id="KW-0333">Golgi apparatus</keyword>
<sequence length="970" mass="107189">MTMGKACEPLPSCALGYTIPSLKSALESATLRHTLNTAQENAQNPIATSRGRIARRKLSAPRHRCKMELFKSGLKTVLGGQPGAHAPTGAETVERLVNRVQTSTLLEDRRDACRALKALAKKFRVEVGAQGMDALIHILETDRGDGEIIGYALDALSLVISGAEENEEDSQDENAGRELGEQFTEIYIKKPENVTLLLDLMEEFDFRVRWPAVRLLTGLLVHRAKEVQECVLTSPMGVSRLMDLLSDSREVIRNDALLLLSHLTKANANIQKIVAFENAFDRLLDIIIDEGCSDGGVVVEDCLVVLLHLLKNNNSNQNFFKEGSYIQRLSPFFNYHHTQQQQEGSSDAQQSGGGWSPQKVSNIFHMLQVVRSLVSPSAPLNVTSSCQKAMNQSGLLEQLCNILMAVGVPADILTETINTVAEVIRGHHSNQEYFASVNAPSNPPRPAIVVLLMSMVNEKQPFVLRCAVLYCFQCFLYKNELGQAQIIQTLLPTCADMTSVTAGQLLCGGLFSTDPLSNWFAAVALSHALVDNPTQKEQLLRVQLATSVGNPPVSLMRQCTGILQQGGKLQTRLGLLMLMSTWLANCTLAVTSFLNIPTNIPYLTSQVGLAEGDEHEDLVQGLCAFLLGICIEFNDDSVPSFTRESLCQLLMKRVGLDTFVDKLVAISKQECYSQAAQKPQLKYKHPSEVFFDYEFCRLFKSLEGTIIKAVQPRPKDLQNGPESNMTAEQHSLLLQYKGVIRDQDERIKSMTSELETLRREHQESTCELKEMMETMQQLKDQNALLKAQRVAAGGGQGDSKSPSPELDQTKRELEDLRKQHEQVLQEMETLKAERMSQAFAAEAASAPSSEVVTTPAVDPVLKAELDSAKERIAALEAEVSSLNQVNTVLKKEKEASEEELQMLRKEQEDLLVMLTEQDTRISKLKAKFKELGVEAEPDVVPDLGESDDDLGSDLGETEDLVVVGEPNEEV</sequence>
<feature type="coiled-coil region" evidence="4">
    <location>
        <begin position="858"/>
        <end position="913"/>
    </location>
</feature>
<dbReference type="GO" id="GO:0000139">
    <property type="term" value="C:Golgi membrane"/>
    <property type="evidence" value="ECO:0007669"/>
    <property type="project" value="InterPro"/>
</dbReference>
<dbReference type="GO" id="GO:0012507">
    <property type="term" value="C:ER to Golgi transport vesicle membrane"/>
    <property type="evidence" value="ECO:0007669"/>
    <property type="project" value="TreeGrafter"/>
</dbReference>